<dbReference type="KEGG" id="ccai:NAS2_1350"/>
<feature type="domain" description="Helicase C-terminal" evidence="3">
    <location>
        <begin position="859"/>
        <end position="1016"/>
    </location>
</feature>
<feature type="domain" description="Helicase ATP-binding" evidence="2">
    <location>
        <begin position="574"/>
        <end position="732"/>
    </location>
</feature>
<organism evidence="4 5">
    <name type="scientific">Conexivisphaera calida</name>
    <dbReference type="NCBI Taxonomy" id="1874277"/>
    <lineage>
        <taxon>Archaea</taxon>
        <taxon>Nitrososphaerota</taxon>
        <taxon>Conexivisphaeria</taxon>
        <taxon>Conexivisphaerales</taxon>
        <taxon>Conexivisphaeraceae</taxon>
        <taxon>Conexivisphaera</taxon>
    </lineage>
</organism>
<dbReference type="GO" id="GO:0004386">
    <property type="term" value="F:helicase activity"/>
    <property type="evidence" value="ECO:0007669"/>
    <property type="project" value="UniProtKB-KW"/>
</dbReference>
<dbReference type="PROSITE" id="PS51192">
    <property type="entry name" value="HELICASE_ATP_BIND_1"/>
    <property type="match status" value="1"/>
</dbReference>
<dbReference type="SUPFAM" id="SSF52540">
    <property type="entry name" value="P-loop containing nucleoside triphosphate hydrolases"/>
    <property type="match status" value="2"/>
</dbReference>
<dbReference type="GO" id="GO:0005524">
    <property type="term" value="F:ATP binding"/>
    <property type="evidence" value="ECO:0007669"/>
    <property type="project" value="InterPro"/>
</dbReference>
<dbReference type="GO" id="GO:0140097">
    <property type="term" value="F:catalytic activity, acting on DNA"/>
    <property type="evidence" value="ECO:0007669"/>
    <property type="project" value="UniProtKB-ARBA"/>
</dbReference>
<dbReference type="Pfam" id="PF12419">
    <property type="entry name" value="DUF3670"/>
    <property type="match status" value="1"/>
</dbReference>
<dbReference type="SMART" id="SM00487">
    <property type="entry name" value="DEXDc"/>
    <property type="match status" value="1"/>
</dbReference>
<dbReference type="CDD" id="cd18012">
    <property type="entry name" value="DEXQc_arch_SWI2_SNF2"/>
    <property type="match status" value="1"/>
</dbReference>
<dbReference type="OrthoDB" id="6396at2157"/>
<dbReference type="InterPro" id="IPR049730">
    <property type="entry name" value="SNF2/RAD54-like_C"/>
</dbReference>
<evidence type="ECO:0000313" key="4">
    <source>
        <dbReference type="EMBL" id="BBE42738.1"/>
    </source>
</evidence>
<evidence type="ECO:0000259" key="3">
    <source>
        <dbReference type="PROSITE" id="PS51194"/>
    </source>
</evidence>
<dbReference type="GO" id="GO:0016787">
    <property type="term" value="F:hydrolase activity"/>
    <property type="evidence" value="ECO:0007669"/>
    <property type="project" value="UniProtKB-KW"/>
</dbReference>
<dbReference type="InterPro" id="IPR014001">
    <property type="entry name" value="Helicase_ATP-bd"/>
</dbReference>
<keyword evidence="5" id="KW-1185">Reference proteome</keyword>
<reference evidence="4 5" key="1">
    <citation type="journal article" date="2019" name="ISME J.">
        <title>Isolation and characterization of a thermophilic sulfur- and iron-reducing thaumarchaeote from a terrestrial acidic hot spring.</title>
        <authorList>
            <person name="Kato S."/>
            <person name="Itoh T."/>
            <person name="Yuki M."/>
            <person name="Nagamori M."/>
            <person name="Ohnishi M."/>
            <person name="Uematsu K."/>
            <person name="Suzuki K."/>
            <person name="Takashina T."/>
            <person name="Ohkuma M."/>
        </authorList>
    </citation>
    <scope>NUCLEOTIDE SEQUENCE [LARGE SCALE GENOMIC DNA]</scope>
    <source>
        <strain evidence="4 5">NAS-02</strain>
    </source>
</reference>
<dbReference type="Pfam" id="PF00271">
    <property type="entry name" value="Helicase_C"/>
    <property type="match status" value="1"/>
</dbReference>
<dbReference type="AlphaFoldDB" id="A0A4P2VPA1"/>
<evidence type="ECO:0000256" key="1">
    <source>
        <dbReference type="ARBA" id="ARBA00022801"/>
    </source>
</evidence>
<dbReference type="Gene3D" id="3.40.50.300">
    <property type="entry name" value="P-loop containing nucleotide triphosphate hydrolases"/>
    <property type="match status" value="1"/>
</dbReference>
<keyword evidence="1" id="KW-0378">Hydrolase</keyword>
<dbReference type="InterPro" id="IPR038718">
    <property type="entry name" value="SNF2-like_sf"/>
</dbReference>
<dbReference type="PANTHER" id="PTHR10799">
    <property type="entry name" value="SNF2/RAD54 HELICASE FAMILY"/>
    <property type="match status" value="1"/>
</dbReference>
<gene>
    <name evidence="4" type="ORF">NAS2_1350</name>
</gene>
<evidence type="ECO:0000313" key="5">
    <source>
        <dbReference type="Proteomes" id="UP000509448"/>
    </source>
</evidence>
<dbReference type="InterPro" id="IPR022138">
    <property type="entry name" value="DUF3670"/>
</dbReference>
<dbReference type="RefSeq" id="WP_174448944.1">
    <property type="nucleotide sequence ID" value="NZ_AP018732.1"/>
</dbReference>
<dbReference type="PROSITE" id="PS51194">
    <property type="entry name" value="HELICASE_CTER"/>
    <property type="match status" value="1"/>
</dbReference>
<keyword evidence="4" id="KW-0067">ATP-binding</keyword>
<dbReference type="InterPro" id="IPR000330">
    <property type="entry name" value="SNF2_N"/>
</dbReference>
<dbReference type="FunFam" id="3.40.50.300:FF:000533">
    <property type="entry name" value="Helicase, Snf2 family"/>
    <property type="match status" value="1"/>
</dbReference>
<proteinExistence type="predicted"/>
<dbReference type="EMBL" id="AP018732">
    <property type="protein sequence ID" value="BBE42738.1"/>
    <property type="molecule type" value="Genomic_DNA"/>
</dbReference>
<dbReference type="CDD" id="cd18793">
    <property type="entry name" value="SF2_C_SNF"/>
    <property type="match status" value="1"/>
</dbReference>
<sequence>MEAAREELLVLHGTWSSAGAGAGGRVVVWAESSGSDGRGEGADVGGARAYARQAPIEVLEELLGHLLSSPGKKGGGGLARVAERVEIHVRIPSTEDGEPIPSPHLTGGAAGEPAGLLPFTVTGFALRPASAPRTLASIQSGRWDYREGIHYVVGDDLAFWSAAARFLLSLLSRQRFIPSMVRAEDGYVARWRLVLSDESDVDRLSTLIRAMPPAARAGSDGDARTALMEFLEETADSTIREWLSRSRVARELSGRLYEDGAGVAWYRGLTSTSPWMGRGDGLMGRRLQELYAGVEEWSSEVEPSRGDALRTCFRLEPPDPGNPSSGWRLRYLLQSTEDPSLIVDAEDVWRGRLGAVRAAEDARQRLLRDLGKASRLCGAIARTLESPTPSHARLTNDEAYSFLRNDAWLLKESGFGVFIPTMERAKPRLRLLLRPRTSGREGGMFGLRAVVDFDWKVAVGDAVIDEEEFMEIASLKQPLALIRGKWVELEDVERVRRIIEAYRDRGGIPVEEALRLAAEGAEGEGYVEEVEGEGWTGALLRALRSKDSAGVRPPPPGLAASLRPYQLRGYSWLSLMGEVGLGAILADDMGLGKTVQAIAYILGRGRGPSLIICPTSIVGNWRRELERFAPSLSVMVHHGPSRLSGEEFAEEARRHSIVLSTYSLLPRDIDALSRVEWDVVVLDEAQNVKNPWTKQAQAARKLRARHRVALTGTPVENRLSELWSIMDFLNPGYLGSQREFRRNFELPIERYNDHSRARVLHRLVEPFVLRRRKDDRDVIDDLPDKFEAKVYVNLTVEQATLYQGFVDEVMEEIEGSSGMRRRGLVLKAITRLKQLCDHPSLFLSESHPRLEGRSGKLDRLTEMLEEVLEEGGRALIFTQYVEMGRMLRDHVQRRFGRGVSFLHGGVPRRERDEMVASFQREDSDVDVLVVSLRAGGLGLNLTGANYVFHFDRWWNPAVEDQATDRAYRIGQRKDVQVYKFVSSGTLEERIDALLESKRGLADRIIGKGEAWITELSDEELRGLLELRDEGEGAEVSG</sequence>
<evidence type="ECO:0000259" key="2">
    <source>
        <dbReference type="PROSITE" id="PS51192"/>
    </source>
</evidence>
<dbReference type="Gene3D" id="3.40.50.10810">
    <property type="entry name" value="Tandem AAA-ATPase domain"/>
    <property type="match status" value="1"/>
</dbReference>
<name>A0A4P2VPA1_9ARCH</name>
<dbReference type="Pfam" id="PF00176">
    <property type="entry name" value="SNF2-rel_dom"/>
    <property type="match status" value="1"/>
</dbReference>
<dbReference type="InterPro" id="IPR027417">
    <property type="entry name" value="P-loop_NTPase"/>
</dbReference>
<keyword evidence="4" id="KW-0547">Nucleotide-binding</keyword>
<accession>A0A4P2VPA1</accession>
<dbReference type="SMART" id="SM00490">
    <property type="entry name" value="HELICc"/>
    <property type="match status" value="1"/>
</dbReference>
<dbReference type="Proteomes" id="UP000509448">
    <property type="component" value="Chromosome"/>
</dbReference>
<protein>
    <submittedName>
        <fullName evidence="4">Helicase, SNF2/RAD54 family</fullName>
    </submittedName>
</protein>
<dbReference type="InterPro" id="IPR001650">
    <property type="entry name" value="Helicase_C-like"/>
</dbReference>
<keyword evidence="4" id="KW-0347">Helicase</keyword>
<dbReference type="GeneID" id="55585165"/>